<keyword evidence="1" id="KW-1133">Transmembrane helix</keyword>
<accession>A0A1L8R312</accession>
<sequence length="140" mass="16891">MVKNEKIDMLYSIILVLLGLFALFVCKVYNFYWEWTSFFLFMEIISSINLPAAIRRKKQYKKIEDLRKVLNLSIEEVREIADIGRYDLIDWKWDKAYIPQKKLYKLEDTLEKMYFKKFDKEFVLDNKGYVQSTSLTNGEN</sequence>
<gene>
    <name evidence="2" type="ORF">RU96_GL001348</name>
</gene>
<feature type="transmembrane region" description="Helical" evidence="1">
    <location>
        <begin position="38"/>
        <end position="54"/>
    </location>
</feature>
<comment type="caution">
    <text evidence="2">The sequence shown here is derived from an EMBL/GenBank/DDBJ whole genome shotgun (WGS) entry which is preliminary data.</text>
</comment>
<feature type="transmembrane region" description="Helical" evidence="1">
    <location>
        <begin position="12"/>
        <end position="32"/>
    </location>
</feature>
<evidence type="ECO:0000313" key="2">
    <source>
        <dbReference type="EMBL" id="OJG14132.1"/>
    </source>
</evidence>
<name>A0A1L8R312_9ENTE</name>
<dbReference type="EMBL" id="JXKG01000024">
    <property type="protein sequence ID" value="OJG14132.1"/>
    <property type="molecule type" value="Genomic_DNA"/>
</dbReference>
<dbReference type="AlphaFoldDB" id="A0A1L8R312"/>
<evidence type="ECO:0000256" key="1">
    <source>
        <dbReference type="SAM" id="Phobius"/>
    </source>
</evidence>
<keyword evidence="1" id="KW-0472">Membrane</keyword>
<keyword evidence="1" id="KW-0812">Transmembrane</keyword>
<evidence type="ECO:0000313" key="3">
    <source>
        <dbReference type="Proteomes" id="UP000182835"/>
    </source>
</evidence>
<dbReference type="Proteomes" id="UP000182835">
    <property type="component" value="Unassembled WGS sequence"/>
</dbReference>
<proteinExistence type="predicted"/>
<protein>
    <submittedName>
        <fullName evidence="2">Uncharacterized protein</fullName>
    </submittedName>
</protein>
<organism evidence="2 3">
    <name type="scientific">Enterococcus canintestini</name>
    <dbReference type="NCBI Taxonomy" id="317010"/>
    <lineage>
        <taxon>Bacteria</taxon>
        <taxon>Bacillati</taxon>
        <taxon>Bacillota</taxon>
        <taxon>Bacilli</taxon>
        <taxon>Lactobacillales</taxon>
        <taxon>Enterococcaceae</taxon>
        <taxon>Enterococcus</taxon>
    </lineage>
</organism>
<reference evidence="2 3" key="1">
    <citation type="submission" date="2014-12" db="EMBL/GenBank/DDBJ databases">
        <title>Draft genome sequences of 29 type strains of Enterococci.</title>
        <authorList>
            <person name="Zhong Z."/>
            <person name="Sun Z."/>
            <person name="Liu W."/>
            <person name="Zhang W."/>
            <person name="Zhang H."/>
        </authorList>
    </citation>
    <scope>NUCLEOTIDE SEQUENCE [LARGE SCALE GENOMIC DNA]</scope>
    <source>
        <strain evidence="2 3">DSM 21207</strain>
    </source>
</reference>